<sequence>MAEEFYVAASAKALARLIFRVTQSSPKHFRFSLVGKMQTLTLGVVEGIYQANELPLEKETFHTRQTYQRQVMTDLKLLGFMVELGFETGCLLQKDYLSLVEPLESCRKLVYRWLTSDQKRISPDGD</sequence>
<organism evidence="2 4">
    <name type="scientific">Vagococcus xieshaowenii</name>
    <dbReference type="NCBI Taxonomy" id="2562451"/>
    <lineage>
        <taxon>Bacteria</taxon>
        <taxon>Bacillati</taxon>
        <taxon>Bacillota</taxon>
        <taxon>Bacilli</taxon>
        <taxon>Lactobacillales</taxon>
        <taxon>Enterococcaceae</taxon>
        <taxon>Vagococcus</taxon>
    </lineage>
</organism>
<dbReference type="EMBL" id="CP038865">
    <property type="protein sequence ID" value="QCA29462.1"/>
    <property type="molecule type" value="Genomic_DNA"/>
</dbReference>
<name>A0AAJ5JKX9_9ENTE</name>
<proteinExistence type="predicted"/>
<dbReference type="Gene3D" id="1.20.1440.60">
    <property type="entry name" value="23S rRNA-intervening sequence"/>
    <property type="match status" value="1"/>
</dbReference>
<dbReference type="Proteomes" id="UP000296883">
    <property type="component" value="Chromosome"/>
</dbReference>
<protein>
    <submittedName>
        <fullName evidence="2">Four helix bundle protein</fullName>
    </submittedName>
</protein>
<dbReference type="CDD" id="cd16376">
    <property type="entry name" value="Avd_like"/>
    <property type="match status" value="1"/>
</dbReference>
<evidence type="ECO:0000313" key="4">
    <source>
        <dbReference type="Proteomes" id="UP000297725"/>
    </source>
</evidence>
<dbReference type="RefSeq" id="WP_135255056.1">
    <property type="nucleotide sequence ID" value="NZ_CP038865.1"/>
</dbReference>
<dbReference type="AlphaFoldDB" id="A0AAJ5JKX9"/>
<evidence type="ECO:0000313" key="1">
    <source>
        <dbReference type="EMBL" id="QCA29462.1"/>
    </source>
</evidence>
<dbReference type="InterPro" id="IPR036583">
    <property type="entry name" value="23S_rRNA_IVS_sf"/>
</dbReference>
<reference evidence="2 4" key="1">
    <citation type="submission" date="2019-03" db="EMBL/GenBank/DDBJ databases">
        <title>Vagococcus sp. was isolated fron gut of Carduelis flavirostris.</title>
        <authorList>
            <person name="Ge Y."/>
        </authorList>
    </citation>
    <scope>NUCLEOTIDE SEQUENCE [LARGE SCALE GENOMIC DNA]</scope>
    <source>
        <strain evidence="2 4">CF-210</strain>
    </source>
</reference>
<reference evidence="1 3" key="2">
    <citation type="journal article" date="2020" name="Int. J. Syst. Evol. Microbiol.">
        <title>Vagococcus xieshaowenii sp. nov., isolated from snow finch (Montifringilla taczanowskii) cloacal content.</title>
        <authorList>
            <person name="Ge Y."/>
            <person name="Yang J."/>
            <person name="Lai X.H."/>
            <person name="Zhang G."/>
            <person name="Jin D."/>
            <person name="Lu S."/>
            <person name="Wang B."/>
            <person name="Huang Y."/>
            <person name="Huang Y."/>
            <person name="Ren Z."/>
            <person name="Zhang X."/>
            <person name="Xu J."/>
        </authorList>
    </citation>
    <scope>NUCLEOTIDE SEQUENCE [LARGE SCALE GENOMIC DNA]</scope>
    <source>
        <strain evidence="1">Personal::cf-49</strain>
        <strain evidence="3">personal::cf-49</strain>
    </source>
</reference>
<keyword evidence="3" id="KW-1185">Reference proteome</keyword>
<evidence type="ECO:0000313" key="2">
    <source>
        <dbReference type="EMBL" id="TFZ39611.1"/>
    </source>
</evidence>
<dbReference type="Proteomes" id="UP000297725">
    <property type="component" value="Unassembled WGS sequence"/>
</dbReference>
<accession>A0AAJ5JKX9</accession>
<evidence type="ECO:0000313" key="3">
    <source>
        <dbReference type="Proteomes" id="UP000296883"/>
    </source>
</evidence>
<gene>
    <name evidence="2" type="ORF">E4031_08660</name>
    <name evidence="1" type="ORF">E4Z98_09080</name>
</gene>
<dbReference type="InterPro" id="IPR055360">
    <property type="entry name" value="bAvd"/>
</dbReference>
<dbReference type="EMBL" id="SRHU01000032">
    <property type="protein sequence ID" value="TFZ39611.1"/>
    <property type="molecule type" value="Genomic_DNA"/>
</dbReference>